<feature type="transmembrane region" description="Helical" evidence="2">
    <location>
        <begin position="171"/>
        <end position="193"/>
    </location>
</feature>
<name>A0A1G8MUF9_9BURK</name>
<protein>
    <recommendedName>
        <fullName evidence="5">DUF2189 domain-containing protein</fullName>
    </recommendedName>
</protein>
<proteinExistence type="predicted"/>
<dbReference type="OrthoDB" id="9083589at2"/>
<dbReference type="NCBIfam" id="NF041043">
    <property type="entry name" value="BPSS1780_fam"/>
    <property type="match status" value="1"/>
</dbReference>
<evidence type="ECO:0000256" key="1">
    <source>
        <dbReference type="SAM" id="MobiDB-lite"/>
    </source>
</evidence>
<organism evidence="3 4">
    <name type="scientific">Paraburkholderia phenazinium</name>
    <dbReference type="NCBI Taxonomy" id="60549"/>
    <lineage>
        <taxon>Bacteria</taxon>
        <taxon>Pseudomonadati</taxon>
        <taxon>Pseudomonadota</taxon>
        <taxon>Betaproteobacteria</taxon>
        <taxon>Burkholderiales</taxon>
        <taxon>Burkholderiaceae</taxon>
        <taxon>Paraburkholderia</taxon>
    </lineage>
</organism>
<reference evidence="3 4" key="1">
    <citation type="submission" date="2016-10" db="EMBL/GenBank/DDBJ databases">
        <authorList>
            <person name="de Groot N.N."/>
        </authorList>
    </citation>
    <scope>NUCLEOTIDE SEQUENCE [LARGE SCALE GENOMIC DNA]</scope>
    <source>
        <strain evidence="3 4">LMG 2247</strain>
    </source>
</reference>
<keyword evidence="2" id="KW-0812">Transmembrane</keyword>
<dbReference type="InterPro" id="IPR047798">
    <property type="entry name" value="BPSS1780-like"/>
</dbReference>
<keyword evidence="2" id="KW-0472">Membrane</keyword>
<dbReference type="RefSeq" id="WP_090695545.1">
    <property type="nucleotide sequence ID" value="NZ_CADERL010000036.1"/>
</dbReference>
<feature type="transmembrane region" description="Helical" evidence="2">
    <location>
        <begin position="75"/>
        <end position="94"/>
    </location>
</feature>
<evidence type="ECO:0000313" key="3">
    <source>
        <dbReference type="EMBL" id="SDI71572.1"/>
    </source>
</evidence>
<feature type="transmembrane region" description="Helical" evidence="2">
    <location>
        <begin position="115"/>
        <end position="138"/>
    </location>
</feature>
<feature type="transmembrane region" description="Helical" evidence="2">
    <location>
        <begin position="213"/>
        <end position="233"/>
    </location>
</feature>
<evidence type="ECO:0000313" key="4">
    <source>
        <dbReference type="Proteomes" id="UP000199706"/>
    </source>
</evidence>
<feature type="transmembrane region" description="Helical" evidence="2">
    <location>
        <begin position="239"/>
        <end position="258"/>
    </location>
</feature>
<feature type="region of interest" description="Disordered" evidence="1">
    <location>
        <begin position="1"/>
        <end position="23"/>
    </location>
</feature>
<dbReference type="EMBL" id="FNCJ01000031">
    <property type="protein sequence ID" value="SDI71572.1"/>
    <property type="molecule type" value="Genomic_DNA"/>
</dbReference>
<accession>A0A1G8MUF9</accession>
<dbReference type="AlphaFoldDB" id="A0A1G8MUF9"/>
<gene>
    <name evidence="3" type="ORF">SAMN05216466_13150</name>
</gene>
<evidence type="ECO:0000256" key="2">
    <source>
        <dbReference type="SAM" id="Phobius"/>
    </source>
</evidence>
<keyword evidence="2" id="KW-1133">Transmembrane helix</keyword>
<sequence length="265" mass="28133">MNIDYPSDVSEETRRRRAPALPFPGGREVNPQRIADWLVSGARAASLQPVLWLSVLLVCADFVTLQGFLPLLRPLALLLTPLVVGGLMFVQDGANKGQPVSPRETLAALARRSNALWVIGMYSAAIVAVGYVVLLATFHVSLNASFTASGMHHVSISYGGAHGVSGALESLLGASIFAVAIASACFAPALVMLHDMTPHDAMIASLSGAARNWPVTLMYFAALALIVLFALMIPLALRALVLTPLMTAVPLLSIYGAYRDVFIGR</sequence>
<dbReference type="Proteomes" id="UP000199706">
    <property type="component" value="Unassembled WGS sequence"/>
</dbReference>
<evidence type="ECO:0008006" key="5">
    <source>
        <dbReference type="Google" id="ProtNLM"/>
    </source>
</evidence>